<dbReference type="PANTHER" id="PTHR13476">
    <property type="entry name" value="CHROMATIN MODIFICATION-RELATED PROTEIN MEAF6"/>
    <property type="match status" value="1"/>
</dbReference>
<dbReference type="OMA" id="IEVQIYN"/>
<keyword evidence="7 9" id="KW-0804">Transcription</keyword>
<gene>
    <name evidence="11" type="ORF">ARMOST_10838</name>
</gene>
<evidence type="ECO:0000256" key="6">
    <source>
        <dbReference type="ARBA" id="ARBA00023054"/>
    </source>
</evidence>
<dbReference type="GO" id="GO:0005634">
    <property type="term" value="C:nucleus"/>
    <property type="evidence" value="ECO:0007669"/>
    <property type="project" value="UniProtKB-SubCell"/>
</dbReference>
<name>A0A284RFH9_ARMOS</name>
<evidence type="ECO:0000313" key="11">
    <source>
        <dbReference type="EMBL" id="SJL07488.1"/>
    </source>
</evidence>
<evidence type="ECO:0000256" key="4">
    <source>
        <dbReference type="ARBA" id="ARBA00022853"/>
    </source>
</evidence>
<comment type="similarity">
    <text evidence="2 9">Belongs to the EAF6 family.</text>
</comment>
<comment type="subunit">
    <text evidence="9">Component of the NuA4 histone acetyltransferase complex.</text>
</comment>
<comment type="subcellular location">
    <subcellularLocation>
        <location evidence="1 9">Nucleus</location>
    </subcellularLocation>
</comment>
<dbReference type="OrthoDB" id="440324at2759"/>
<keyword evidence="8 9" id="KW-0539">Nucleus</keyword>
<keyword evidence="12" id="KW-1185">Reference proteome</keyword>
<evidence type="ECO:0000256" key="2">
    <source>
        <dbReference type="ARBA" id="ARBA00010916"/>
    </source>
</evidence>
<sequence length="187" mass="20816">MATQPAAEIDDKTRYETLKRELALTLPKKRESDKNLAQIESHIYKLEGQYLTETIAQHGGNIIHGFDNFLKNQTTGRKRYEVADQDRVFSNSSLTIQKSLDLLGEVSDNEDSGKLSAGGVTTVTVPPATQTQTSQAHANKLIRDREYSRKKRAQNRNRSAGTVSDDDSVSVATSTGRPRKRPRLADD</sequence>
<keyword evidence="6" id="KW-0175">Coiled coil</keyword>
<evidence type="ECO:0000256" key="5">
    <source>
        <dbReference type="ARBA" id="ARBA00023015"/>
    </source>
</evidence>
<evidence type="ECO:0000256" key="9">
    <source>
        <dbReference type="RuleBase" id="RU368022"/>
    </source>
</evidence>
<dbReference type="GO" id="GO:0006281">
    <property type="term" value="P:DNA repair"/>
    <property type="evidence" value="ECO:0007669"/>
    <property type="project" value="UniProtKB-UniRule"/>
</dbReference>
<dbReference type="GO" id="GO:0035267">
    <property type="term" value="C:NuA4 histone acetyltransferase complex"/>
    <property type="evidence" value="ECO:0007669"/>
    <property type="project" value="UniProtKB-UniRule"/>
</dbReference>
<keyword evidence="9" id="KW-0227">DNA damage</keyword>
<feature type="region of interest" description="Disordered" evidence="10">
    <location>
        <begin position="113"/>
        <end position="187"/>
    </location>
</feature>
<protein>
    <recommendedName>
        <fullName evidence="3 9">Chromatin modification-related protein EAF6</fullName>
    </recommendedName>
</protein>
<evidence type="ECO:0000256" key="7">
    <source>
        <dbReference type="ARBA" id="ARBA00023163"/>
    </source>
</evidence>
<evidence type="ECO:0000313" key="12">
    <source>
        <dbReference type="Proteomes" id="UP000219338"/>
    </source>
</evidence>
<accession>A0A284RFH9</accession>
<evidence type="ECO:0000256" key="3">
    <source>
        <dbReference type="ARBA" id="ARBA00018504"/>
    </source>
</evidence>
<dbReference type="GO" id="GO:0006325">
    <property type="term" value="P:chromatin organization"/>
    <property type="evidence" value="ECO:0007669"/>
    <property type="project" value="UniProtKB-KW"/>
</dbReference>
<proteinExistence type="inferred from homology"/>
<organism evidence="11 12">
    <name type="scientific">Armillaria ostoyae</name>
    <name type="common">Armillaria root rot fungus</name>
    <dbReference type="NCBI Taxonomy" id="47428"/>
    <lineage>
        <taxon>Eukaryota</taxon>
        <taxon>Fungi</taxon>
        <taxon>Dikarya</taxon>
        <taxon>Basidiomycota</taxon>
        <taxon>Agaricomycotina</taxon>
        <taxon>Agaricomycetes</taxon>
        <taxon>Agaricomycetidae</taxon>
        <taxon>Agaricales</taxon>
        <taxon>Marasmiineae</taxon>
        <taxon>Physalacriaceae</taxon>
        <taxon>Armillaria</taxon>
    </lineage>
</organism>
<evidence type="ECO:0000256" key="8">
    <source>
        <dbReference type="ARBA" id="ARBA00023242"/>
    </source>
</evidence>
<feature type="compositionally biased region" description="Low complexity" evidence="10">
    <location>
        <begin position="159"/>
        <end position="176"/>
    </location>
</feature>
<keyword evidence="9" id="KW-0234">DNA repair</keyword>
<feature type="compositionally biased region" description="Basic residues" evidence="10">
    <location>
        <begin position="177"/>
        <end position="187"/>
    </location>
</feature>
<feature type="compositionally biased region" description="Low complexity" evidence="10">
    <location>
        <begin position="117"/>
        <end position="136"/>
    </location>
</feature>
<reference evidence="12" key="1">
    <citation type="journal article" date="2017" name="Nat. Ecol. Evol.">
        <title>Genome expansion and lineage-specific genetic innovations in the forest pathogenic fungi Armillaria.</title>
        <authorList>
            <person name="Sipos G."/>
            <person name="Prasanna A.N."/>
            <person name="Walter M.C."/>
            <person name="O'Connor E."/>
            <person name="Balint B."/>
            <person name="Krizsan K."/>
            <person name="Kiss B."/>
            <person name="Hess J."/>
            <person name="Varga T."/>
            <person name="Slot J."/>
            <person name="Riley R."/>
            <person name="Boka B."/>
            <person name="Rigling D."/>
            <person name="Barry K."/>
            <person name="Lee J."/>
            <person name="Mihaltcheva S."/>
            <person name="LaButti K."/>
            <person name="Lipzen A."/>
            <person name="Waldron R."/>
            <person name="Moloney N.M."/>
            <person name="Sperisen C."/>
            <person name="Kredics L."/>
            <person name="Vagvoelgyi C."/>
            <person name="Patrignani A."/>
            <person name="Fitzpatrick D."/>
            <person name="Nagy I."/>
            <person name="Doyle S."/>
            <person name="Anderson J.B."/>
            <person name="Grigoriev I.V."/>
            <person name="Gueldener U."/>
            <person name="Muensterkoetter M."/>
            <person name="Nagy L.G."/>
        </authorList>
    </citation>
    <scope>NUCLEOTIDE SEQUENCE [LARGE SCALE GENOMIC DNA]</scope>
    <source>
        <strain evidence="12">C18/9</strain>
    </source>
</reference>
<dbReference type="AlphaFoldDB" id="A0A284RFH9"/>
<evidence type="ECO:0000256" key="1">
    <source>
        <dbReference type="ARBA" id="ARBA00004123"/>
    </source>
</evidence>
<dbReference type="EMBL" id="FUEG01000008">
    <property type="protein sequence ID" value="SJL07488.1"/>
    <property type="molecule type" value="Genomic_DNA"/>
</dbReference>
<keyword evidence="4 9" id="KW-0156">Chromatin regulator</keyword>
<dbReference type="STRING" id="47428.A0A284RFH9"/>
<dbReference type="Pfam" id="PF09340">
    <property type="entry name" value="NuA4"/>
    <property type="match status" value="1"/>
</dbReference>
<dbReference type="Proteomes" id="UP000219338">
    <property type="component" value="Unassembled WGS sequence"/>
</dbReference>
<comment type="function">
    <text evidence="9">Component of the NuA4 histone acetyltransferase complex which is involved in transcriptional activation of selected genes principally by acetylation of nucleosomal histone H4 and H2A. The NuA4 complex is also involved in DNA repair.</text>
</comment>
<evidence type="ECO:0000256" key="10">
    <source>
        <dbReference type="SAM" id="MobiDB-lite"/>
    </source>
</evidence>
<keyword evidence="5 9" id="KW-0805">Transcription regulation</keyword>
<dbReference type="InterPro" id="IPR015418">
    <property type="entry name" value="Eaf6"/>
</dbReference>